<gene>
    <name evidence="1" type="ORF">GC250_01495</name>
</gene>
<dbReference type="Proteomes" id="UP000470772">
    <property type="component" value="Unassembled WGS sequence"/>
</dbReference>
<name>A0A6A9QKB4_SULME</name>
<dbReference type="AlphaFoldDB" id="A0A6A9QKB4"/>
<dbReference type="OrthoDB" id="34414at2157"/>
<dbReference type="RefSeq" id="WP_054838227.1">
    <property type="nucleotide sequence ID" value="NZ_BBBY01000006.1"/>
</dbReference>
<protein>
    <submittedName>
        <fullName evidence="1">Uncharacterized protein</fullName>
    </submittedName>
</protein>
<dbReference type="EMBL" id="WGGD01000005">
    <property type="protein sequence ID" value="MUN28168.1"/>
    <property type="molecule type" value="Genomic_DNA"/>
</dbReference>
<proteinExistence type="predicted"/>
<accession>A0A6A9QKB4</accession>
<evidence type="ECO:0000313" key="2">
    <source>
        <dbReference type="Proteomes" id="UP000470772"/>
    </source>
</evidence>
<evidence type="ECO:0000313" key="1">
    <source>
        <dbReference type="EMBL" id="MUN28168.1"/>
    </source>
</evidence>
<comment type="caution">
    <text evidence="1">The sequence shown here is derived from an EMBL/GenBank/DDBJ whole genome shotgun (WGS) entry which is preliminary data.</text>
</comment>
<sequence>MSLREVLDRFLKDEEDIIYIKNINPDEFKENEIPLGTTVIMEVKGRRRLMDLGLLSIIYNRCNGINFVKDYLNLNYSLEDIHKKYKVYTELEYFSLYCPPMHVDGDFSEVAVRLKAYILSRENC</sequence>
<keyword evidence="2" id="KW-1185">Reference proteome</keyword>
<reference evidence="1 2" key="1">
    <citation type="submission" date="2019-10" db="EMBL/GenBank/DDBJ databases">
        <title>Sequencing and Assembly of Multiple Reported Metal-Biooxidizing Members of the Extremely Thermoacidophilic Archaeal Family Sulfolobaceae.</title>
        <authorList>
            <person name="Counts J.A."/>
            <person name="Kelly R.M."/>
        </authorList>
    </citation>
    <scope>NUCLEOTIDE SEQUENCE [LARGE SCALE GENOMIC DNA]</scope>
    <source>
        <strain evidence="1 2">DSM 6482</strain>
    </source>
</reference>
<organism evidence="1 2">
    <name type="scientific">Sulfuracidifex metallicus DSM 6482 = JCM 9184</name>
    <dbReference type="NCBI Taxonomy" id="523847"/>
    <lineage>
        <taxon>Archaea</taxon>
        <taxon>Thermoproteota</taxon>
        <taxon>Thermoprotei</taxon>
        <taxon>Sulfolobales</taxon>
        <taxon>Sulfolobaceae</taxon>
        <taxon>Sulfuracidifex</taxon>
    </lineage>
</organism>